<proteinExistence type="predicted"/>
<gene>
    <name evidence="2" type="ORF">EMWEY_00058110</name>
</gene>
<dbReference type="GeneID" id="25339797"/>
<organism evidence="2 3">
    <name type="scientific">Eimeria maxima</name>
    <name type="common">Coccidian parasite</name>
    <dbReference type="NCBI Taxonomy" id="5804"/>
    <lineage>
        <taxon>Eukaryota</taxon>
        <taxon>Sar</taxon>
        <taxon>Alveolata</taxon>
        <taxon>Apicomplexa</taxon>
        <taxon>Conoidasida</taxon>
        <taxon>Coccidia</taxon>
        <taxon>Eucoccidiorida</taxon>
        <taxon>Eimeriorina</taxon>
        <taxon>Eimeriidae</taxon>
        <taxon>Eimeria</taxon>
    </lineage>
</organism>
<keyword evidence="3" id="KW-1185">Reference proteome</keyword>
<reference evidence="2" key="2">
    <citation type="submission" date="2013-10" db="EMBL/GenBank/DDBJ databases">
        <authorList>
            <person name="Aslett M."/>
        </authorList>
    </citation>
    <scope>NUCLEOTIDE SEQUENCE [LARGE SCALE GENOMIC DNA]</scope>
    <source>
        <strain evidence="2">Weybridge</strain>
    </source>
</reference>
<dbReference type="EMBL" id="HG720578">
    <property type="protein sequence ID" value="CDJ59586.1"/>
    <property type="molecule type" value="Genomic_DNA"/>
</dbReference>
<feature type="compositionally biased region" description="Polar residues" evidence="1">
    <location>
        <begin position="298"/>
        <end position="307"/>
    </location>
</feature>
<evidence type="ECO:0000313" key="3">
    <source>
        <dbReference type="Proteomes" id="UP000030763"/>
    </source>
</evidence>
<dbReference type="AlphaFoldDB" id="U6M6F1"/>
<feature type="compositionally biased region" description="Acidic residues" evidence="1">
    <location>
        <begin position="120"/>
        <end position="134"/>
    </location>
</feature>
<name>U6M6F1_EIMMA</name>
<feature type="compositionally biased region" description="Low complexity" evidence="1">
    <location>
        <begin position="143"/>
        <end position="154"/>
    </location>
</feature>
<dbReference type="RefSeq" id="XP_013336234.1">
    <property type="nucleotide sequence ID" value="XM_013480780.1"/>
</dbReference>
<dbReference type="VEuPathDB" id="ToxoDB:EMWEY_00058110"/>
<feature type="region of interest" description="Disordered" evidence="1">
    <location>
        <begin position="283"/>
        <end position="307"/>
    </location>
</feature>
<feature type="compositionally biased region" description="Polar residues" evidence="1">
    <location>
        <begin position="37"/>
        <end position="48"/>
    </location>
</feature>
<feature type="compositionally biased region" description="Polar residues" evidence="1">
    <location>
        <begin position="80"/>
        <end position="92"/>
    </location>
</feature>
<reference evidence="2" key="1">
    <citation type="submission" date="2013-10" db="EMBL/GenBank/DDBJ databases">
        <title>Genomic analysis of the causative agents of coccidiosis in chickens.</title>
        <authorList>
            <person name="Reid A.J."/>
            <person name="Blake D."/>
            <person name="Billington K."/>
            <person name="Browne H."/>
            <person name="Dunn M."/>
            <person name="Hung S."/>
            <person name="Kawahara F."/>
            <person name="Miranda-Saavedra D."/>
            <person name="Mourier T."/>
            <person name="Nagra H."/>
            <person name="Otto T.D."/>
            <person name="Rawlings N."/>
            <person name="Sanchez A."/>
            <person name="Sanders M."/>
            <person name="Subramaniam C."/>
            <person name="Tay Y."/>
            <person name="Dear P."/>
            <person name="Doerig C."/>
            <person name="Gruber A."/>
            <person name="Parkinson J."/>
            <person name="Shirley M."/>
            <person name="Wan K.L."/>
            <person name="Berriman M."/>
            <person name="Tomley F."/>
            <person name="Pain A."/>
        </authorList>
    </citation>
    <scope>NUCLEOTIDE SEQUENCE [LARGE SCALE GENOMIC DNA]</scope>
    <source>
        <strain evidence="2">Weybridge</strain>
    </source>
</reference>
<sequence>MLNGCSLDRDQPAQISHEVRSTEGSIEMDVPEAGAHSSHNIPQSSSRSFKSRPLNGVGTPQGNLHKWEASPQPPQGVEDLQSTNKMCASQVESPRDDGSSSSFLDAFTARCFGEARISEADPDSDFEFQFDTDDEHDKPTPPADDAPTKSTTPPQQHQQRTSDGPQMGYQTNTIAETDSAANKSWTTEAVDPLHIGTQETSLPAAGSQTIIQDKQQQAPQQKAVPSGVLHTSIIGSNRSQQCIPFENTGFFDLSGILVPKGEPDFGENLSRERAESIDNVWFPVTPHKNERPGRQRQEGVSSTDSLSAHCLQGQTAIDKQTLMPSVKAQIATPFHFSKPAGAASGSADSDVSLATVSEKPPSFSFSGTAARDADTNLQDSNTQAGACLKKHIFSSSAGPLSQTPTLMTDSHITMLSSSRAPSNDLPSSLEVTQGSSAHLVQPAVPKPPQIATHTPQRYARPTHRSLFTFTESDKPLGLLFAMELARSNHNISQQVHVASTARRNASSDVLSSLWLGDDPVLELVRKAPFAHIGSHILAESSKLSAMLQGNTSEIPSTREEAVCMAHELPAAGINQLPMGDPQEERQSPIHATAGGIHILRDNNTNDTKMRYTEMTPIGNMTSHISHTHRKRDFQDT</sequence>
<accession>U6M6F1</accession>
<feature type="compositionally biased region" description="Polar residues" evidence="1">
    <location>
        <begin position="155"/>
        <end position="170"/>
    </location>
</feature>
<protein>
    <submittedName>
        <fullName evidence="2">Uncharacterized protein</fullName>
    </submittedName>
</protein>
<evidence type="ECO:0000313" key="2">
    <source>
        <dbReference type="EMBL" id="CDJ59586.1"/>
    </source>
</evidence>
<feature type="region of interest" description="Disordered" evidence="1">
    <location>
        <begin position="1"/>
        <end position="102"/>
    </location>
</feature>
<feature type="compositionally biased region" description="Basic and acidic residues" evidence="1">
    <location>
        <begin position="287"/>
        <end position="297"/>
    </location>
</feature>
<feature type="compositionally biased region" description="Basic and acidic residues" evidence="1">
    <location>
        <begin position="7"/>
        <end position="21"/>
    </location>
</feature>
<evidence type="ECO:0000256" key="1">
    <source>
        <dbReference type="SAM" id="MobiDB-lite"/>
    </source>
</evidence>
<feature type="region of interest" description="Disordered" evidence="1">
    <location>
        <begin position="118"/>
        <end position="170"/>
    </location>
</feature>
<dbReference type="Proteomes" id="UP000030763">
    <property type="component" value="Unassembled WGS sequence"/>
</dbReference>